<dbReference type="CDD" id="cd00438">
    <property type="entry name" value="cupin_RmlC"/>
    <property type="match status" value="1"/>
</dbReference>
<dbReference type="EMBL" id="CP116967">
    <property type="protein sequence ID" value="WNM58146.1"/>
    <property type="molecule type" value="Genomic_DNA"/>
</dbReference>
<feature type="site" description="Participates in a stacking interaction with the thymidine ring of dTDP-4-oxo-6-deoxyglucose" evidence="6">
    <location>
        <position position="138"/>
    </location>
</feature>
<evidence type="ECO:0000256" key="2">
    <source>
        <dbReference type="ARBA" id="ARBA00001997"/>
    </source>
</evidence>
<evidence type="ECO:0000313" key="9">
    <source>
        <dbReference type="Proteomes" id="UP001302719"/>
    </source>
</evidence>
<proteinExistence type="inferred from homology"/>
<feature type="active site" description="Proton acceptor" evidence="5">
    <location>
        <position position="62"/>
    </location>
</feature>
<sequence length="179" mass="20875">MIFTESPLKGAFLIDPEKVEDSRGFFARTWCRREFERHGISFQPVQCNVSFNKIKGVLRGMHYQSAPHQEAKLIWCIKGAIHDVIIDLRPYSSTFTKHVAVVLSEENRRMLYIPEGFAHGFQTLQNESEIFYQMSEFYAPEFAKGVRWNDPSFGIQWPTDDRIISGRDQSYPDFNLTKD</sequence>
<dbReference type="GO" id="GO:0005829">
    <property type="term" value="C:cytosol"/>
    <property type="evidence" value="ECO:0007669"/>
    <property type="project" value="TreeGrafter"/>
</dbReference>
<accession>A0AA96GAU9</accession>
<dbReference type="NCBIfam" id="TIGR01221">
    <property type="entry name" value="rmlC"/>
    <property type="match status" value="1"/>
</dbReference>
<dbReference type="InterPro" id="IPR000888">
    <property type="entry name" value="RmlC-like"/>
</dbReference>
<dbReference type="PANTHER" id="PTHR21047:SF2">
    <property type="entry name" value="THYMIDINE DIPHOSPHO-4-KETO-RHAMNOSE 3,5-EPIMERASE"/>
    <property type="match status" value="1"/>
</dbReference>
<dbReference type="AlphaFoldDB" id="A0AA96GAU9"/>
<dbReference type="Proteomes" id="UP001302719">
    <property type="component" value="Chromosome"/>
</dbReference>
<reference evidence="8 9" key="1">
    <citation type="submission" date="2023-01" db="EMBL/GenBank/DDBJ databases">
        <title>Cultivation and genomic characterization of new, ubiquitous marine nitrite-oxidizing bacteria from the Nitrospirales.</title>
        <authorList>
            <person name="Mueller A.J."/>
            <person name="Daebeler A."/>
            <person name="Herbold C.W."/>
            <person name="Kirkegaard R.H."/>
            <person name="Daims H."/>
        </authorList>
    </citation>
    <scope>NUCLEOTIDE SEQUENCE [LARGE SCALE GENOMIC DNA]</scope>
    <source>
        <strain evidence="8 9">VA</strain>
    </source>
</reference>
<dbReference type="SUPFAM" id="SSF51182">
    <property type="entry name" value="RmlC-like cupins"/>
    <property type="match status" value="1"/>
</dbReference>
<evidence type="ECO:0000313" key="8">
    <source>
        <dbReference type="EMBL" id="WNM58146.1"/>
    </source>
</evidence>
<evidence type="ECO:0000256" key="6">
    <source>
        <dbReference type="PIRSR" id="PIRSR600888-3"/>
    </source>
</evidence>
<dbReference type="InterPro" id="IPR011051">
    <property type="entry name" value="RmlC_Cupin_sf"/>
</dbReference>
<evidence type="ECO:0000256" key="5">
    <source>
        <dbReference type="PIRSR" id="PIRSR600888-1"/>
    </source>
</evidence>
<dbReference type="GO" id="GO:0008830">
    <property type="term" value="F:dTDP-4-dehydrorhamnose 3,5-epimerase activity"/>
    <property type="evidence" value="ECO:0007669"/>
    <property type="project" value="UniProtKB-UniRule"/>
</dbReference>
<keyword evidence="7 8" id="KW-0413">Isomerase</keyword>
<dbReference type="RefSeq" id="WP_312643540.1">
    <property type="nucleotide sequence ID" value="NZ_CP116967.1"/>
</dbReference>
<evidence type="ECO:0000256" key="7">
    <source>
        <dbReference type="RuleBase" id="RU364069"/>
    </source>
</evidence>
<dbReference type="KEGG" id="nall:PP769_19585"/>
<organism evidence="8 9">
    <name type="scientific">Candidatus Nitrospira allomarina</name>
    <dbReference type="NCBI Taxonomy" id="3020900"/>
    <lineage>
        <taxon>Bacteria</taxon>
        <taxon>Pseudomonadati</taxon>
        <taxon>Nitrospirota</taxon>
        <taxon>Nitrospiria</taxon>
        <taxon>Nitrospirales</taxon>
        <taxon>Nitrospiraceae</taxon>
        <taxon>Nitrospira</taxon>
    </lineage>
</organism>
<dbReference type="GO" id="GO:0019305">
    <property type="term" value="P:dTDP-rhamnose biosynthetic process"/>
    <property type="evidence" value="ECO:0007669"/>
    <property type="project" value="UniProtKB-UniRule"/>
</dbReference>
<keyword evidence="9" id="KW-1185">Reference proteome</keyword>
<gene>
    <name evidence="8" type="primary">rfbC</name>
    <name evidence="8" type="ORF">PP769_19585</name>
</gene>
<dbReference type="GO" id="GO:0000271">
    <property type="term" value="P:polysaccharide biosynthetic process"/>
    <property type="evidence" value="ECO:0007669"/>
    <property type="project" value="TreeGrafter"/>
</dbReference>
<dbReference type="InterPro" id="IPR014710">
    <property type="entry name" value="RmlC-like_jellyroll"/>
</dbReference>
<comment type="function">
    <text evidence="2 7">Catalyzes the epimerization of the C3' and C5'positions of dTDP-6-deoxy-D-xylo-4-hexulose, forming dTDP-6-deoxy-L-lyxo-4-hexulose.</text>
</comment>
<protein>
    <recommendedName>
        <fullName evidence="4 7">dTDP-4-dehydrorhamnose 3,5-epimerase</fullName>
        <ecNumber evidence="3 7">5.1.3.13</ecNumber>
    </recommendedName>
    <alternativeName>
        <fullName evidence="7">Thymidine diphospho-4-keto-rhamnose 3,5-epimerase</fullName>
    </alternativeName>
</protein>
<feature type="active site" description="Proton donor" evidence="5">
    <location>
        <position position="132"/>
    </location>
</feature>
<evidence type="ECO:0000256" key="1">
    <source>
        <dbReference type="ARBA" id="ARBA00001298"/>
    </source>
</evidence>
<dbReference type="PANTHER" id="PTHR21047">
    <property type="entry name" value="DTDP-6-DEOXY-D-GLUCOSE-3,5 EPIMERASE"/>
    <property type="match status" value="1"/>
</dbReference>
<dbReference type="EC" id="5.1.3.13" evidence="3 7"/>
<evidence type="ECO:0000256" key="4">
    <source>
        <dbReference type="ARBA" id="ARBA00019595"/>
    </source>
</evidence>
<dbReference type="Pfam" id="PF00908">
    <property type="entry name" value="dTDP_sugar_isom"/>
    <property type="match status" value="1"/>
</dbReference>
<name>A0AA96GAU9_9BACT</name>
<dbReference type="Gene3D" id="2.60.120.10">
    <property type="entry name" value="Jelly Rolls"/>
    <property type="match status" value="1"/>
</dbReference>
<comment type="similarity">
    <text evidence="7">Belongs to the dTDP-4-dehydrorhamnose 3,5-epimerase family.</text>
</comment>
<comment type="pathway">
    <text evidence="7">Carbohydrate biosynthesis; dTDP-L-rhamnose biosynthesis.</text>
</comment>
<comment type="subunit">
    <text evidence="7">Homodimer.</text>
</comment>
<comment type="catalytic activity">
    <reaction evidence="1 7">
        <text>dTDP-4-dehydro-6-deoxy-alpha-D-glucose = dTDP-4-dehydro-beta-L-rhamnose</text>
        <dbReference type="Rhea" id="RHEA:16969"/>
        <dbReference type="ChEBI" id="CHEBI:57649"/>
        <dbReference type="ChEBI" id="CHEBI:62830"/>
        <dbReference type="EC" id="5.1.3.13"/>
    </reaction>
</comment>
<evidence type="ECO:0000256" key="3">
    <source>
        <dbReference type="ARBA" id="ARBA00012098"/>
    </source>
</evidence>